<name>A0A7R8YLK2_HERIL</name>
<sequence>MKKVFVFLCLLGVAVSKPGFRFGTRYGNAKALNYIPASIVSSTPTPYKFSNLFGNTFTPTPAPTFIRATPSPFFIRATSSPSYIRATSKPQLLQYVAPNIYFSPNRQQQQPPRISDTLFAAPLEQGFISSTASPPLLGIGGGASFGTTVSPPINVLPVDNVNANPIPVEVSNIGDGGINTVENNVFEVPVDEAEITKHFYIHSAPEEPEEVVHKHFTIGKPQKAYRVVFIKAPASNAQASISASFAPKEEKTVIYVLSKKPNHVEIKDVVTPPPTEPSKPEVIFVKYKTNEEAIHAQQSIQAQYDQLGGSSQVSNEGVAPITSVVGVLDQSDQNNQNEVLADPIVAVTPTPASASGIYPLNQNYKVLAARSVE</sequence>
<dbReference type="GO" id="GO:0062129">
    <property type="term" value="C:chitin-based extracellular matrix"/>
    <property type="evidence" value="ECO:0007669"/>
    <property type="project" value="TreeGrafter"/>
</dbReference>
<protein>
    <recommendedName>
        <fullName evidence="2">DUF243 domain-containing protein</fullName>
    </recommendedName>
</protein>
<feature type="signal peptide" evidence="1">
    <location>
        <begin position="1"/>
        <end position="16"/>
    </location>
</feature>
<dbReference type="Proteomes" id="UP000594454">
    <property type="component" value="Chromosome 1"/>
</dbReference>
<dbReference type="OrthoDB" id="6376010at2759"/>
<keyword evidence="4" id="KW-1185">Reference proteome</keyword>
<dbReference type="GO" id="GO:0040003">
    <property type="term" value="P:chitin-based cuticle development"/>
    <property type="evidence" value="ECO:0007669"/>
    <property type="project" value="TreeGrafter"/>
</dbReference>
<feature type="domain" description="DUF243" evidence="2">
    <location>
        <begin position="193"/>
        <end position="290"/>
    </location>
</feature>
<dbReference type="PANTHER" id="PTHR31927:SF2">
    <property type="entry name" value="FI07246P-RELATED"/>
    <property type="match status" value="1"/>
</dbReference>
<dbReference type="InParanoid" id="A0A7R8YLK2"/>
<evidence type="ECO:0000259" key="2">
    <source>
        <dbReference type="SMART" id="SM00690"/>
    </source>
</evidence>
<evidence type="ECO:0000313" key="4">
    <source>
        <dbReference type="Proteomes" id="UP000594454"/>
    </source>
</evidence>
<dbReference type="InterPro" id="IPR004145">
    <property type="entry name" value="DUF243"/>
</dbReference>
<dbReference type="AlphaFoldDB" id="A0A7R8YLK2"/>
<evidence type="ECO:0000256" key="1">
    <source>
        <dbReference type="SAM" id="SignalP"/>
    </source>
</evidence>
<organism evidence="3 4">
    <name type="scientific">Hermetia illucens</name>
    <name type="common">Black soldier fly</name>
    <dbReference type="NCBI Taxonomy" id="343691"/>
    <lineage>
        <taxon>Eukaryota</taxon>
        <taxon>Metazoa</taxon>
        <taxon>Ecdysozoa</taxon>
        <taxon>Arthropoda</taxon>
        <taxon>Hexapoda</taxon>
        <taxon>Insecta</taxon>
        <taxon>Pterygota</taxon>
        <taxon>Neoptera</taxon>
        <taxon>Endopterygota</taxon>
        <taxon>Diptera</taxon>
        <taxon>Brachycera</taxon>
        <taxon>Stratiomyomorpha</taxon>
        <taxon>Stratiomyidae</taxon>
        <taxon>Hermetiinae</taxon>
        <taxon>Hermetia</taxon>
    </lineage>
</organism>
<accession>A0A7R8YLK2</accession>
<proteinExistence type="predicted"/>
<reference evidence="3 4" key="1">
    <citation type="submission" date="2020-11" db="EMBL/GenBank/DDBJ databases">
        <authorList>
            <person name="Wallbank WR R."/>
            <person name="Pardo Diaz C."/>
            <person name="Kozak K."/>
            <person name="Martin S."/>
            <person name="Jiggins C."/>
            <person name="Moest M."/>
            <person name="Warren A I."/>
            <person name="Generalovic N T."/>
            <person name="Byers J.R.P. K."/>
            <person name="Montejo-Kovacevich G."/>
            <person name="Yen C E."/>
        </authorList>
    </citation>
    <scope>NUCLEOTIDE SEQUENCE [LARGE SCALE GENOMIC DNA]</scope>
</reference>
<dbReference type="SMART" id="SM00690">
    <property type="entry name" value="DM5"/>
    <property type="match status" value="1"/>
</dbReference>
<dbReference type="FunCoup" id="A0A7R8YLK2">
    <property type="interactions" value="57"/>
</dbReference>
<dbReference type="EMBL" id="LR899009">
    <property type="protein sequence ID" value="CAD7077598.1"/>
    <property type="molecule type" value="Genomic_DNA"/>
</dbReference>
<dbReference type="Pfam" id="PF03103">
    <property type="entry name" value="DUF243"/>
    <property type="match status" value="1"/>
</dbReference>
<keyword evidence="1" id="KW-0732">Signal</keyword>
<dbReference type="GO" id="GO:0008010">
    <property type="term" value="F:structural constituent of chitin-based larval cuticle"/>
    <property type="evidence" value="ECO:0007669"/>
    <property type="project" value="TreeGrafter"/>
</dbReference>
<dbReference type="PANTHER" id="PTHR31927">
    <property type="entry name" value="FI07246P-RELATED-RELATED"/>
    <property type="match status" value="1"/>
</dbReference>
<gene>
    <name evidence="3" type="ORF">HERILL_LOCUS933</name>
</gene>
<feature type="chain" id="PRO_5031543458" description="DUF243 domain-containing protein" evidence="1">
    <location>
        <begin position="17"/>
        <end position="373"/>
    </location>
</feature>
<evidence type="ECO:0000313" key="3">
    <source>
        <dbReference type="EMBL" id="CAD7077598.1"/>
    </source>
</evidence>